<gene>
    <name evidence="3" type="ORF">ACFQL9_17590</name>
</gene>
<keyword evidence="4" id="KW-1185">Reference proteome</keyword>
<reference evidence="3 4" key="1">
    <citation type="journal article" date="2019" name="Int. J. Syst. Evol. Microbiol.">
        <title>The Global Catalogue of Microorganisms (GCM) 10K type strain sequencing project: providing services to taxonomists for standard genome sequencing and annotation.</title>
        <authorList>
            <consortium name="The Broad Institute Genomics Platform"/>
            <consortium name="The Broad Institute Genome Sequencing Center for Infectious Disease"/>
            <person name="Wu L."/>
            <person name="Ma J."/>
        </authorList>
    </citation>
    <scope>NUCLEOTIDE SEQUENCE [LARGE SCALE GENOMIC DNA]</scope>
    <source>
        <strain evidence="3 4">DT31</strain>
    </source>
</reference>
<keyword evidence="2" id="KW-0472">Membrane</keyword>
<evidence type="ECO:0000313" key="4">
    <source>
        <dbReference type="Proteomes" id="UP001596461"/>
    </source>
</evidence>
<organism evidence="3 4">
    <name type="scientific">Halobaculum lipolyticum</name>
    <dbReference type="NCBI Taxonomy" id="3032001"/>
    <lineage>
        <taxon>Archaea</taxon>
        <taxon>Methanobacteriati</taxon>
        <taxon>Methanobacteriota</taxon>
        <taxon>Stenosarchaea group</taxon>
        <taxon>Halobacteria</taxon>
        <taxon>Halobacteriales</taxon>
        <taxon>Haloferacaceae</taxon>
        <taxon>Halobaculum</taxon>
    </lineage>
</organism>
<evidence type="ECO:0008006" key="5">
    <source>
        <dbReference type="Google" id="ProtNLM"/>
    </source>
</evidence>
<evidence type="ECO:0000313" key="3">
    <source>
        <dbReference type="EMBL" id="MFC7071461.1"/>
    </source>
</evidence>
<keyword evidence="2" id="KW-0812">Transmembrane</keyword>
<accession>A0ABD5WJA7</accession>
<dbReference type="AlphaFoldDB" id="A0ABD5WJA7"/>
<dbReference type="RefSeq" id="WP_284032451.1">
    <property type="nucleotide sequence ID" value="NZ_CP126154.1"/>
</dbReference>
<dbReference type="Proteomes" id="UP001596461">
    <property type="component" value="Unassembled WGS sequence"/>
</dbReference>
<dbReference type="EMBL" id="JBHTAH010000027">
    <property type="protein sequence ID" value="MFC7071461.1"/>
    <property type="molecule type" value="Genomic_DNA"/>
</dbReference>
<comment type="caution">
    <text evidence="3">The sequence shown here is derived from an EMBL/GenBank/DDBJ whole genome shotgun (WGS) entry which is preliminary data.</text>
</comment>
<sequence>MPIRNLTIYDVLAVTIPGSLLLLLQFPSAVAVRTLLDPPVVAVPPLGDATVSVAFLIVSYTLGTLIQGVAERPIARTRRRRPAREATRRKRRNKLKREKPGARGEGRDRRTWSRTLSFAGLQSVYDDRFVETSVYNSRELDRPFDAQVVRRFDAGDADALVERARSLLGLELLVDDGEEPRLNRSKLGRFYWLAQSYLFTRGIDRAKRWSLLEKFHRGMWISFVSSAVVNGTAAVALTATVWLSPAVPSALGTPLVTLLALVLLYAFAAGFALVGSVVSHQERRKYGRYWGSALLDDFLTADVPAHASGTGSSGPTPRLRAGR</sequence>
<feature type="transmembrane region" description="Helical" evidence="2">
    <location>
        <begin position="7"/>
        <end position="29"/>
    </location>
</feature>
<evidence type="ECO:0000256" key="1">
    <source>
        <dbReference type="SAM" id="MobiDB-lite"/>
    </source>
</evidence>
<feature type="transmembrane region" description="Helical" evidence="2">
    <location>
        <begin position="218"/>
        <end position="243"/>
    </location>
</feature>
<evidence type="ECO:0000256" key="2">
    <source>
        <dbReference type="SAM" id="Phobius"/>
    </source>
</evidence>
<feature type="region of interest" description="Disordered" evidence="1">
    <location>
        <begin position="76"/>
        <end position="109"/>
    </location>
</feature>
<feature type="transmembrane region" description="Helical" evidence="2">
    <location>
        <begin position="49"/>
        <end position="70"/>
    </location>
</feature>
<keyword evidence="2" id="KW-1133">Transmembrane helix</keyword>
<feature type="transmembrane region" description="Helical" evidence="2">
    <location>
        <begin position="255"/>
        <end position="278"/>
    </location>
</feature>
<feature type="compositionally biased region" description="Basic and acidic residues" evidence="1">
    <location>
        <begin position="98"/>
        <end position="109"/>
    </location>
</feature>
<name>A0ABD5WJA7_9EURY</name>
<proteinExistence type="predicted"/>
<feature type="compositionally biased region" description="Basic residues" evidence="1">
    <location>
        <begin position="76"/>
        <end position="97"/>
    </location>
</feature>
<protein>
    <recommendedName>
        <fullName evidence="5">DUF2207 domain-containing protein</fullName>
    </recommendedName>
</protein>
<dbReference type="GeneID" id="81124305"/>